<keyword evidence="3" id="KW-1185">Reference proteome</keyword>
<proteinExistence type="predicted"/>
<reference evidence="3" key="1">
    <citation type="journal article" date="2016" name="Nature">
        <title>The genome of the seagrass Zostera marina reveals angiosperm adaptation to the sea.</title>
        <authorList>
            <person name="Olsen J.L."/>
            <person name="Rouze P."/>
            <person name="Verhelst B."/>
            <person name="Lin Y.-C."/>
            <person name="Bayer T."/>
            <person name="Collen J."/>
            <person name="Dattolo E."/>
            <person name="De Paoli E."/>
            <person name="Dittami S."/>
            <person name="Maumus F."/>
            <person name="Michel G."/>
            <person name="Kersting A."/>
            <person name="Lauritano C."/>
            <person name="Lohaus R."/>
            <person name="Toepel M."/>
            <person name="Tonon T."/>
            <person name="Vanneste K."/>
            <person name="Amirebrahimi M."/>
            <person name="Brakel J."/>
            <person name="Bostroem C."/>
            <person name="Chovatia M."/>
            <person name="Grimwood J."/>
            <person name="Jenkins J.W."/>
            <person name="Jueterbock A."/>
            <person name="Mraz A."/>
            <person name="Stam W.T."/>
            <person name="Tice H."/>
            <person name="Bornberg-Bauer E."/>
            <person name="Green P.J."/>
            <person name="Pearson G.A."/>
            <person name="Procaccini G."/>
            <person name="Duarte C.M."/>
            <person name="Schmutz J."/>
            <person name="Reusch T.B.H."/>
            <person name="Van de Peer Y."/>
        </authorList>
    </citation>
    <scope>NUCLEOTIDE SEQUENCE [LARGE SCALE GENOMIC DNA]</scope>
    <source>
        <strain evidence="3">cv. Finnish</strain>
    </source>
</reference>
<name>A0A0K9PP06_ZOSMR</name>
<dbReference type="InterPro" id="IPR004158">
    <property type="entry name" value="DUF247_pln"/>
</dbReference>
<keyword evidence="1" id="KW-1133">Transmembrane helix</keyword>
<dbReference type="EMBL" id="LFYR01000709">
    <property type="protein sequence ID" value="KMZ70803.1"/>
    <property type="molecule type" value="Genomic_DNA"/>
</dbReference>
<dbReference type="AlphaFoldDB" id="A0A0K9PP06"/>
<dbReference type="Pfam" id="PF03140">
    <property type="entry name" value="DUF247"/>
    <property type="match status" value="1"/>
</dbReference>
<dbReference type="OMA" id="HIAKEWR"/>
<comment type="caution">
    <text evidence="2">The sequence shown here is derived from an EMBL/GenBank/DDBJ whole genome shotgun (WGS) entry which is preliminary data.</text>
</comment>
<accession>A0A0K9PP06</accession>
<protein>
    <submittedName>
        <fullName evidence="2">Uncharacterized protein</fullName>
    </submittedName>
</protein>
<organism evidence="2 3">
    <name type="scientific">Zostera marina</name>
    <name type="common">Eelgrass</name>
    <dbReference type="NCBI Taxonomy" id="29655"/>
    <lineage>
        <taxon>Eukaryota</taxon>
        <taxon>Viridiplantae</taxon>
        <taxon>Streptophyta</taxon>
        <taxon>Embryophyta</taxon>
        <taxon>Tracheophyta</taxon>
        <taxon>Spermatophyta</taxon>
        <taxon>Magnoliopsida</taxon>
        <taxon>Liliopsida</taxon>
        <taxon>Zosteraceae</taxon>
        <taxon>Zostera</taxon>
    </lineage>
</organism>
<evidence type="ECO:0000313" key="3">
    <source>
        <dbReference type="Proteomes" id="UP000036987"/>
    </source>
</evidence>
<keyword evidence="1" id="KW-0812">Transmembrane</keyword>
<dbReference type="PANTHER" id="PTHR31170:SF18">
    <property type="entry name" value="(WILD MALAYSIAN BANANA) HYPOTHETICAL PROTEIN"/>
    <property type="match status" value="1"/>
</dbReference>
<dbReference type="PANTHER" id="PTHR31170">
    <property type="entry name" value="BNAC04G53230D PROTEIN"/>
    <property type="match status" value="1"/>
</dbReference>
<dbReference type="Proteomes" id="UP000036987">
    <property type="component" value="Unassembled WGS sequence"/>
</dbReference>
<sequence length="463" mass="53334">MESELPAEGEDFVKETFLSRFRNYPKLLWNKKSIYRVPCSIRDHNQRAYQPKVVSIGPYHSGNHQFEAMEEHKYRALQHYRSRAYNISVEDLVAHFKNDDKFMETVMDSYSKLIDPKWWDSDASTLLMLLDGCFLFELLLKSNSDYNCGSADSLASQWCYRADDPIFGARTERSGIVSYVKLDMLLVENQIPLIILERLSSIAGLDVNLNGLIWSFYGFQYKDEILKEALGLHVLDVYRKGCLFPGEYSYSGWTASKSARELEDHGVRFIQSAADSVSSRNGMLKDIGFKILTKRNILSKIASPFMSHHANFYLPSLTIDQTIEPILFNLMAFERLHIAKEWRGMDVTHYVLLMSSLIRSEEDVRSLRKKSLVSTLPERNDAAVVRLFADLSRNVMVDDGRGVGRVNNEVRELCDRKLNTFRASFVHNFATDLRVQIFMLLVAFLIFNSIVNTVVNLLTYAHY</sequence>
<feature type="transmembrane region" description="Helical" evidence="1">
    <location>
        <begin position="437"/>
        <end position="458"/>
    </location>
</feature>
<evidence type="ECO:0000256" key="1">
    <source>
        <dbReference type="SAM" id="Phobius"/>
    </source>
</evidence>
<evidence type="ECO:0000313" key="2">
    <source>
        <dbReference type="EMBL" id="KMZ70803.1"/>
    </source>
</evidence>
<keyword evidence="1" id="KW-0472">Membrane</keyword>
<gene>
    <name evidence="2" type="ORF">ZOSMA_193G00340</name>
</gene>